<feature type="domain" description="Phospholipase D-like" evidence="7">
    <location>
        <begin position="103"/>
        <end position="254"/>
    </location>
</feature>
<dbReference type="Gene3D" id="3.30.870.10">
    <property type="entry name" value="Endonuclease Chain A"/>
    <property type="match status" value="1"/>
</dbReference>
<dbReference type="EMBL" id="JXJN01004989">
    <property type="status" value="NOT_ANNOTATED_CDS"/>
    <property type="molecule type" value="Genomic_DNA"/>
</dbReference>
<dbReference type="InterPro" id="IPR025202">
    <property type="entry name" value="PLD-like_dom"/>
</dbReference>
<evidence type="ECO:0000256" key="4">
    <source>
        <dbReference type="ARBA" id="ARBA00038012"/>
    </source>
</evidence>
<dbReference type="Pfam" id="PF13091">
    <property type="entry name" value="PLDc_2"/>
    <property type="match status" value="1"/>
</dbReference>
<keyword evidence="1" id="KW-0378">Hydrolase</keyword>
<dbReference type="GO" id="GO:0034587">
    <property type="term" value="P:piRNA processing"/>
    <property type="evidence" value="ECO:0007669"/>
    <property type="project" value="TreeGrafter"/>
</dbReference>
<sequence length="285" mass="32681">MLKSAPIRYTIYGTLLLVLSEVGYCSCRALKNWYNHVRKPKELWALILTNEQSLSCLAGHKGNSRKRSAISLNAKEPLDKISVIERKLACANPYCTDSNIDRIVDLLNATKYSIDLAMFVLTSVQISKALVKAYKRGVIIRIIIDNDGAFSTNSQCGYLMKKDIAIRLNSHINGRLMHHKFCILDSPSSAKYLLKKQNKLTKHTFEEINNISSILMMGSANWTMQAFATNYENILLTNQKQLIEKYSDEFQRLWELFAPTSSERSGKFSLINFFSKNYLYCYWNN</sequence>
<evidence type="ECO:0000256" key="6">
    <source>
        <dbReference type="ARBA" id="ARBA00043167"/>
    </source>
</evidence>
<accession>A0A1B0AX32</accession>
<reference evidence="8" key="2">
    <citation type="submission" date="2020-05" db="UniProtKB">
        <authorList>
            <consortium name="EnsemblMetazoa"/>
        </authorList>
    </citation>
    <scope>IDENTIFICATION</scope>
    <source>
        <strain evidence="8">IAEA</strain>
    </source>
</reference>
<keyword evidence="9" id="KW-1185">Reference proteome</keyword>
<dbReference type="AlphaFoldDB" id="A0A1B0AX32"/>
<dbReference type="GO" id="GO:0016042">
    <property type="term" value="P:lipid catabolic process"/>
    <property type="evidence" value="ECO:0007669"/>
    <property type="project" value="UniProtKB-KW"/>
</dbReference>
<dbReference type="GO" id="GO:0016891">
    <property type="term" value="F:RNA endonuclease activity producing 5'-phosphomonoesters, hydrolytic mechanism"/>
    <property type="evidence" value="ECO:0007669"/>
    <property type="project" value="TreeGrafter"/>
</dbReference>
<evidence type="ECO:0000256" key="1">
    <source>
        <dbReference type="ARBA" id="ARBA00022801"/>
    </source>
</evidence>
<evidence type="ECO:0000256" key="5">
    <source>
        <dbReference type="ARBA" id="ARBA00040549"/>
    </source>
</evidence>
<comment type="similarity">
    <text evidence="4">Belongs to the phospholipase D family. MitoPLD/Zucchini subfamily.</text>
</comment>
<name>A0A1B0AX32_9MUSC</name>
<evidence type="ECO:0000256" key="2">
    <source>
        <dbReference type="ARBA" id="ARBA00022963"/>
    </source>
</evidence>
<dbReference type="SUPFAM" id="SSF56024">
    <property type="entry name" value="Phospholipase D/nuclease"/>
    <property type="match status" value="1"/>
</dbReference>
<dbReference type="STRING" id="67801.A0A1B0AX32"/>
<reference evidence="9" key="1">
    <citation type="submission" date="2015-01" db="EMBL/GenBank/DDBJ databases">
        <authorList>
            <person name="Aksoy S."/>
            <person name="Warren W."/>
            <person name="Wilson R.K."/>
        </authorList>
    </citation>
    <scope>NUCLEOTIDE SEQUENCE [LARGE SCALE GENOMIC DNA]</scope>
    <source>
        <strain evidence="9">IAEA</strain>
    </source>
</reference>
<evidence type="ECO:0000256" key="3">
    <source>
        <dbReference type="ARBA" id="ARBA00023098"/>
    </source>
</evidence>
<protein>
    <recommendedName>
        <fullName evidence="5">Mitochondrial cardiolipin hydrolase</fullName>
    </recommendedName>
    <alternativeName>
        <fullName evidence="6">Mitochondrial phospholipase</fullName>
    </alternativeName>
</protein>
<organism evidence="8 9">
    <name type="scientific">Glossina palpalis gambiensis</name>
    <dbReference type="NCBI Taxonomy" id="67801"/>
    <lineage>
        <taxon>Eukaryota</taxon>
        <taxon>Metazoa</taxon>
        <taxon>Ecdysozoa</taxon>
        <taxon>Arthropoda</taxon>
        <taxon>Hexapoda</taxon>
        <taxon>Insecta</taxon>
        <taxon>Pterygota</taxon>
        <taxon>Neoptera</taxon>
        <taxon>Endopterygota</taxon>
        <taxon>Diptera</taxon>
        <taxon>Brachycera</taxon>
        <taxon>Muscomorpha</taxon>
        <taxon>Hippoboscoidea</taxon>
        <taxon>Glossinidae</taxon>
        <taxon>Glossina</taxon>
    </lineage>
</organism>
<dbReference type="InterPro" id="IPR051406">
    <property type="entry name" value="PLD_domain"/>
</dbReference>
<keyword evidence="2" id="KW-0442">Lipid degradation</keyword>
<dbReference type="EnsemblMetazoa" id="GPPI011636-RA">
    <property type="protein sequence ID" value="GPPI011636-PA"/>
    <property type="gene ID" value="GPPI011636"/>
</dbReference>
<dbReference type="GO" id="GO:0005739">
    <property type="term" value="C:mitochondrion"/>
    <property type="evidence" value="ECO:0007669"/>
    <property type="project" value="TreeGrafter"/>
</dbReference>
<proteinExistence type="inferred from homology"/>
<evidence type="ECO:0000259" key="7">
    <source>
        <dbReference type="Pfam" id="PF13091"/>
    </source>
</evidence>
<evidence type="ECO:0000313" key="9">
    <source>
        <dbReference type="Proteomes" id="UP000092460"/>
    </source>
</evidence>
<dbReference type="PANTHER" id="PTHR43856:SF1">
    <property type="entry name" value="MITOCHONDRIAL CARDIOLIPIN HYDROLASE"/>
    <property type="match status" value="1"/>
</dbReference>
<keyword evidence="3" id="KW-0443">Lipid metabolism</keyword>
<evidence type="ECO:0000313" key="8">
    <source>
        <dbReference type="EnsemblMetazoa" id="GPPI011636-PA"/>
    </source>
</evidence>
<dbReference type="PANTHER" id="PTHR43856">
    <property type="entry name" value="CARDIOLIPIN HYDROLASE"/>
    <property type="match status" value="1"/>
</dbReference>
<dbReference type="VEuPathDB" id="VectorBase:GPPI011636"/>
<dbReference type="Proteomes" id="UP000092460">
    <property type="component" value="Unassembled WGS sequence"/>
</dbReference>